<evidence type="ECO:0000313" key="7">
    <source>
        <dbReference type="EMBL" id="SMD02908.1"/>
    </source>
</evidence>
<dbReference type="GO" id="GO:0016987">
    <property type="term" value="F:sigma factor activity"/>
    <property type="evidence" value="ECO:0007669"/>
    <property type="project" value="UniProtKB-KW"/>
</dbReference>
<dbReference type="InterPro" id="IPR014327">
    <property type="entry name" value="RNA_pol_sigma70_bacteroid"/>
</dbReference>
<keyword evidence="8" id="KW-1185">Reference proteome</keyword>
<dbReference type="GO" id="GO:0006352">
    <property type="term" value="P:DNA-templated transcription initiation"/>
    <property type="evidence" value="ECO:0007669"/>
    <property type="project" value="InterPro"/>
</dbReference>
<dbReference type="InterPro" id="IPR014284">
    <property type="entry name" value="RNA_pol_sigma-70_dom"/>
</dbReference>
<accession>A0A1W2E1I1</accession>
<evidence type="ECO:0000313" key="8">
    <source>
        <dbReference type="Proteomes" id="UP000192678"/>
    </source>
</evidence>
<evidence type="ECO:0000256" key="3">
    <source>
        <dbReference type="ARBA" id="ARBA00023082"/>
    </source>
</evidence>
<feature type="domain" description="RNA polymerase sigma-70 region 2" evidence="5">
    <location>
        <begin position="27"/>
        <end position="92"/>
    </location>
</feature>
<feature type="domain" description="RNA polymerase sigma factor 70 region 4 type 2" evidence="6">
    <location>
        <begin position="125"/>
        <end position="174"/>
    </location>
</feature>
<dbReference type="InterPro" id="IPR039425">
    <property type="entry name" value="RNA_pol_sigma-70-like"/>
</dbReference>
<dbReference type="GO" id="GO:0003677">
    <property type="term" value="F:DNA binding"/>
    <property type="evidence" value="ECO:0007669"/>
    <property type="project" value="InterPro"/>
</dbReference>
<dbReference type="InterPro" id="IPR036388">
    <property type="entry name" value="WH-like_DNA-bd_sf"/>
</dbReference>
<reference evidence="7 8" key="1">
    <citation type="submission" date="2017-04" db="EMBL/GenBank/DDBJ databases">
        <authorList>
            <person name="Afonso C.L."/>
            <person name="Miller P.J."/>
            <person name="Scott M.A."/>
            <person name="Spackman E."/>
            <person name="Goraichik I."/>
            <person name="Dimitrov K.M."/>
            <person name="Suarez D.L."/>
            <person name="Swayne D.E."/>
        </authorList>
    </citation>
    <scope>NUCLEOTIDE SEQUENCE [LARGE SCALE GENOMIC DNA]</scope>
    <source>
        <strain evidence="7 8">DSM 19625</strain>
    </source>
</reference>
<dbReference type="Pfam" id="PF04542">
    <property type="entry name" value="Sigma70_r2"/>
    <property type="match status" value="1"/>
</dbReference>
<dbReference type="SUPFAM" id="SSF88659">
    <property type="entry name" value="Sigma3 and sigma4 domains of RNA polymerase sigma factors"/>
    <property type="match status" value="1"/>
</dbReference>
<dbReference type="Proteomes" id="UP000192678">
    <property type="component" value="Unassembled WGS sequence"/>
</dbReference>
<dbReference type="RefSeq" id="WP_084290421.1">
    <property type="nucleotide sequence ID" value="NZ_FWYB01000009.1"/>
</dbReference>
<name>A0A1W2E1I1_9SPHI</name>
<dbReference type="InterPro" id="IPR013249">
    <property type="entry name" value="RNA_pol_sigma70_r4_t2"/>
</dbReference>
<dbReference type="PANTHER" id="PTHR43133:SF46">
    <property type="entry name" value="RNA POLYMERASE SIGMA-70 FACTOR ECF SUBFAMILY"/>
    <property type="match status" value="1"/>
</dbReference>
<protein>
    <submittedName>
        <fullName evidence="7">RNA polymerase sigma-70 factor, ECF subfamily</fullName>
    </submittedName>
</protein>
<dbReference type="InterPro" id="IPR007627">
    <property type="entry name" value="RNA_pol_sigma70_r2"/>
</dbReference>
<dbReference type="NCBIfam" id="TIGR02985">
    <property type="entry name" value="Sig70_bacteroi1"/>
    <property type="match status" value="1"/>
</dbReference>
<dbReference type="Gene3D" id="1.10.1740.10">
    <property type="match status" value="1"/>
</dbReference>
<proteinExistence type="inferred from homology"/>
<keyword evidence="4" id="KW-0804">Transcription</keyword>
<organism evidence="7 8">
    <name type="scientific">Pedobacter nyackensis</name>
    <dbReference type="NCBI Taxonomy" id="475255"/>
    <lineage>
        <taxon>Bacteria</taxon>
        <taxon>Pseudomonadati</taxon>
        <taxon>Bacteroidota</taxon>
        <taxon>Sphingobacteriia</taxon>
        <taxon>Sphingobacteriales</taxon>
        <taxon>Sphingobacteriaceae</taxon>
        <taxon>Pedobacter</taxon>
    </lineage>
</organism>
<dbReference type="Pfam" id="PF08281">
    <property type="entry name" value="Sigma70_r4_2"/>
    <property type="match status" value="1"/>
</dbReference>
<evidence type="ECO:0000259" key="5">
    <source>
        <dbReference type="Pfam" id="PF04542"/>
    </source>
</evidence>
<dbReference type="NCBIfam" id="TIGR02937">
    <property type="entry name" value="sigma70-ECF"/>
    <property type="match status" value="1"/>
</dbReference>
<dbReference type="PANTHER" id="PTHR43133">
    <property type="entry name" value="RNA POLYMERASE ECF-TYPE SIGMA FACTO"/>
    <property type="match status" value="1"/>
</dbReference>
<evidence type="ECO:0000256" key="4">
    <source>
        <dbReference type="ARBA" id="ARBA00023163"/>
    </source>
</evidence>
<dbReference type="InterPro" id="IPR013325">
    <property type="entry name" value="RNA_pol_sigma_r2"/>
</dbReference>
<dbReference type="AlphaFoldDB" id="A0A1W2E1I1"/>
<evidence type="ECO:0000259" key="6">
    <source>
        <dbReference type="Pfam" id="PF08281"/>
    </source>
</evidence>
<dbReference type="Gene3D" id="1.10.10.10">
    <property type="entry name" value="Winged helix-like DNA-binding domain superfamily/Winged helix DNA-binding domain"/>
    <property type="match status" value="1"/>
</dbReference>
<dbReference type="STRING" id="475255.SAMN04488101_10915"/>
<dbReference type="SUPFAM" id="SSF88946">
    <property type="entry name" value="Sigma2 domain of RNA polymerase sigma factors"/>
    <property type="match status" value="1"/>
</dbReference>
<dbReference type="EMBL" id="FWYB01000009">
    <property type="protein sequence ID" value="SMD02908.1"/>
    <property type="molecule type" value="Genomic_DNA"/>
</dbReference>
<comment type="similarity">
    <text evidence="1">Belongs to the sigma-70 factor family. ECF subfamily.</text>
</comment>
<gene>
    <name evidence="7" type="ORF">SAMN04488101_10915</name>
</gene>
<sequence length="189" mass="22173">MLSYSTFSDSELISMLRLSNRAAYTEIYKRYTAVLYSHAYSKLQDREEARDAIQELFTTLWLKRENISIETNLSGYLYCAVRNRVLNTISHKRVASNYFVSIQEDFNRFESITDHRVRENELAFLIEKEIASLPPKMREVFELSRKSNLSRKEIATQLNLSEKTVKNQINNALKVLKLKFDSILTLVIF</sequence>
<keyword evidence="3" id="KW-0731">Sigma factor</keyword>
<dbReference type="CDD" id="cd06171">
    <property type="entry name" value="Sigma70_r4"/>
    <property type="match status" value="1"/>
</dbReference>
<dbReference type="InterPro" id="IPR013324">
    <property type="entry name" value="RNA_pol_sigma_r3/r4-like"/>
</dbReference>
<dbReference type="OrthoDB" id="659569at2"/>
<keyword evidence="2" id="KW-0805">Transcription regulation</keyword>
<evidence type="ECO:0000256" key="1">
    <source>
        <dbReference type="ARBA" id="ARBA00010641"/>
    </source>
</evidence>
<evidence type="ECO:0000256" key="2">
    <source>
        <dbReference type="ARBA" id="ARBA00023015"/>
    </source>
</evidence>